<evidence type="ECO:0000256" key="2">
    <source>
        <dbReference type="SAM" id="Phobius"/>
    </source>
</evidence>
<evidence type="ECO:0000313" key="4">
    <source>
        <dbReference type="EMBL" id="KJP85317.1"/>
    </source>
</evidence>
<keyword evidence="2" id="KW-0472">Membrane</keyword>
<name>A0A0D9QET6_PLAFR</name>
<reference evidence="4 5" key="1">
    <citation type="submission" date="2014-03" db="EMBL/GenBank/DDBJ databases">
        <title>The Genome Sequence of Plasmodium fragile nilgiri.</title>
        <authorList>
            <consortium name="The Broad Institute Genomics Platform"/>
            <consortium name="The Broad Institute Genome Sequencing Center for Infectious Disease"/>
            <person name="Neafsey D."/>
            <person name="Duraisingh M."/>
            <person name="Young S.K."/>
            <person name="Zeng Q."/>
            <person name="Gargeya S."/>
            <person name="Abouelleil A."/>
            <person name="Alvarado L."/>
            <person name="Chapman S.B."/>
            <person name="Gainer-Dewar J."/>
            <person name="Goldberg J."/>
            <person name="Griggs A."/>
            <person name="Gujja S."/>
            <person name="Hansen M."/>
            <person name="Howarth C."/>
            <person name="Imamovic A."/>
            <person name="Larimer J."/>
            <person name="Pearson M."/>
            <person name="Poon T.W."/>
            <person name="Priest M."/>
            <person name="Roberts A."/>
            <person name="Saif S."/>
            <person name="Shea T."/>
            <person name="Sykes S."/>
            <person name="Wortman J."/>
            <person name="Nusbaum C."/>
            <person name="Birren B."/>
        </authorList>
    </citation>
    <scope>NUCLEOTIDE SEQUENCE [LARGE SCALE GENOMIC DNA]</scope>
    <source>
        <strain evidence="5">nilgiri</strain>
    </source>
</reference>
<feature type="compositionally biased region" description="Basic and acidic residues" evidence="1">
    <location>
        <begin position="474"/>
        <end position="485"/>
    </location>
</feature>
<dbReference type="VEuPathDB" id="PlasmoDB:AK88_05050"/>
<keyword evidence="5" id="KW-1185">Reference proteome</keyword>
<dbReference type="Pfam" id="PF12887">
    <property type="entry name" value="SICA_alpha"/>
    <property type="match status" value="1"/>
</dbReference>
<feature type="compositionally biased region" description="Polar residues" evidence="1">
    <location>
        <begin position="894"/>
        <end position="916"/>
    </location>
</feature>
<feature type="transmembrane region" description="Helical" evidence="2">
    <location>
        <begin position="706"/>
        <end position="728"/>
    </location>
</feature>
<feature type="compositionally biased region" description="Basic and acidic residues" evidence="1">
    <location>
        <begin position="518"/>
        <end position="530"/>
    </location>
</feature>
<feature type="compositionally biased region" description="Low complexity" evidence="1">
    <location>
        <begin position="917"/>
        <end position="927"/>
    </location>
</feature>
<gene>
    <name evidence="4" type="ORF">AK88_05050</name>
</gene>
<feature type="compositionally biased region" description="Polar residues" evidence="1">
    <location>
        <begin position="177"/>
        <end position="190"/>
    </location>
</feature>
<keyword evidence="2" id="KW-0812">Transmembrane</keyword>
<evidence type="ECO:0000256" key="1">
    <source>
        <dbReference type="SAM" id="MobiDB-lite"/>
    </source>
</evidence>
<keyword evidence="2" id="KW-1133">Transmembrane helix</keyword>
<feature type="compositionally biased region" description="Low complexity" evidence="1">
    <location>
        <begin position="492"/>
        <end position="507"/>
    </location>
</feature>
<dbReference type="Proteomes" id="UP000054561">
    <property type="component" value="Unassembled WGS sequence"/>
</dbReference>
<feature type="compositionally biased region" description="Polar residues" evidence="1">
    <location>
        <begin position="534"/>
        <end position="547"/>
    </location>
</feature>
<feature type="region of interest" description="Disordered" evidence="1">
    <location>
        <begin position="163"/>
        <end position="190"/>
    </location>
</feature>
<feature type="compositionally biased region" description="Gly residues" evidence="1">
    <location>
        <begin position="622"/>
        <end position="675"/>
    </location>
</feature>
<evidence type="ECO:0000259" key="3">
    <source>
        <dbReference type="Pfam" id="PF12887"/>
    </source>
</evidence>
<feature type="transmembrane region" description="Helical" evidence="2">
    <location>
        <begin position="954"/>
        <end position="977"/>
    </location>
</feature>
<organism evidence="4 5">
    <name type="scientific">Plasmodium fragile</name>
    <dbReference type="NCBI Taxonomy" id="5857"/>
    <lineage>
        <taxon>Eukaryota</taxon>
        <taxon>Sar</taxon>
        <taxon>Alveolata</taxon>
        <taxon>Apicomplexa</taxon>
        <taxon>Aconoidasida</taxon>
        <taxon>Haemosporida</taxon>
        <taxon>Plasmodiidae</taxon>
        <taxon>Plasmodium</taxon>
        <taxon>Plasmodium (Plasmodium)</taxon>
    </lineage>
</organism>
<evidence type="ECO:0000313" key="5">
    <source>
        <dbReference type="Proteomes" id="UP000054561"/>
    </source>
</evidence>
<dbReference type="InterPro" id="IPR024290">
    <property type="entry name" value="SICA_extracell_a"/>
</dbReference>
<proteinExistence type="predicted"/>
<dbReference type="AlphaFoldDB" id="A0A0D9QET6"/>
<feature type="compositionally biased region" description="Low complexity" evidence="1">
    <location>
        <begin position="355"/>
        <end position="375"/>
    </location>
</feature>
<feature type="compositionally biased region" description="Basic and acidic residues" evidence="1">
    <location>
        <begin position="328"/>
        <end position="347"/>
    </location>
</feature>
<feature type="compositionally biased region" description="Low complexity" evidence="1">
    <location>
        <begin position="275"/>
        <end position="311"/>
    </location>
</feature>
<sequence>MIWTDTRQLFEVLRARWKKEDKLTKETCEAIYPRKSVGITTIKRIVCQRVMKVFLFMDRIDWVGENWAQSRIFKNEQVLEDYLRCMLGNVAIVEHFGKHCMHIEIVKAVSTAMSTLREALLHVDTSKKCEQINYNDLRVGSKLVGLTMAKWMDELRTEGGISPGKASATGGVCPGSPGQQGTRRADSGQGSVTVAGVLKREDQDQVKTFINKGKELIEQDRKALLNEVLEKGGDIKAIEKILDKVKDGKWQRDNTTTTNSRSKSPQNNGHSPGEQQATSSSTTSQAPGMSATGNTGTAGGPAKPAGASKPAVTETPETTPSKASPAATEKKTEQESTSKTSGKEKGSDVSQGPKGTQAPSSSPTQPSSSPGSPTTVLRSDDTTREPPRPAVSGGPEAAPSLPQSPPGAGDPGAVSGQIPGPGQQPPPPPPQQEGSTPGNNSRKEPPASAAGTSGPKVDEDGNKHNPQVYAPTPGEKESKVVESKTAETLLGTAVITTEITTTTYDPTGAVGMDTITKLLEEQEKKEKSSPDSHVPNSNAQEETTPSLSPGPHLPTPQTPSHAPGAAGPVHPAGASGPAGEKGGSGEAGNTVPAVADGGNDDPPPLNPPKPKPNPNPDQSGTSGSGGGADQSSGGGADGVSGGAGKGGADGGGQGGGSSGGGTGRGAGAAVGGAGGSPPSSGPSSDTNQQDQSMLPLPSKPFHPKDLIPYNPAIIPAVVCIGIIAFFLWKHPGDFDRHEEPLAKLRVRNRVARSLAKIKAIPSEHELVLDPMAFEHYDDTQPTYEGAYEGAYDDVDERYAQAYASRPKRIYCREQWTTPKKRCYRDGEGTILKEWKMVEYEIPQEVHYERKWKIEHDATEEEVDSRDTLSADMAVSASVEKPSTSVSKVGAQASLPPSLQNNVQNKGQSAKTKQEPQGSSGTGTTASTKHGKQNKAVNVKPGRDFSRRKLAAYILYRYCKFFVAAILVYCAIMVAWVYSVCAHLGYSDAATAGEGNSAAENVDAHNCI</sequence>
<protein>
    <recommendedName>
        <fullName evidence="3">Schizont-infected cell agglutination extracellular alpha domain-containing protein</fullName>
    </recommendedName>
</protein>
<feature type="region of interest" description="Disordered" evidence="1">
    <location>
        <begin position="249"/>
        <end position="699"/>
    </location>
</feature>
<dbReference type="OrthoDB" id="389533at2759"/>
<dbReference type="GeneID" id="24270364"/>
<accession>A0A0D9QET6</accession>
<feature type="compositionally biased region" description="Pro residues" evidence="1">
    <location>
        <begin position="601"/>
        <end position="615"/>
    </location>
</feature>
<feature type="compositionally biased region" description="Basic and acidic residues" evidence="1">
    <location>
        <begin position="378"/>
        <end position="387"/>
    </location>
</feature>
<dbReference type="OMA" id="CAIMVAW"/>
<feature type="compositionally biased region" description="Polar residues" evidence="1">
    <location>
        <begin position="253"/>
        <end position="274"/>
    </location>
</feature>
<dbReference type="RefSeq" id="XP_012338075.1">
    <property type="nucleotide sequence ID" value="XM_012482652.1"/>
</dbReference>
<feature type="compositionally biased region" description="Pro residues" evidence="1">
    <location>
        <begin position="422"/>
        <end position="431"/>
    </location>
</feature>
<dbReference type="EMBL" id="KQ001733">
    <property type="protein sequence ID" value="KJP85317.1"/>
    <property type="molecule type" value="Genomic_DNA"/>
</dbReference>
<feature type="compositionally biased region" description="Low complexity" evidence="1">
    <location>
        <begin position="559"/>
        <end position="578"/>
    </location>
</feature>
<feature type="region of interest" description="Disordered" evidence="1">
    <location>
        <begin position="873"/>
        <end position="939"/>
    </location>
</feature>
<feature type="domain" description="Schizont-infected cell agglutination extracellular alpha" evidence="3">
    <location>
        <begin position="10"/>
        <end position="151"/>
    </location>
</feature>